<accession>A0A8S3VJC6</accession>
<gene>
    <name evidence="1" type="ORF">MEDL_66340</name>
</gene>
<dbReference type="AlphaFoldDB" id="A0A8S3VJC6"/>
<name>A0A8S3VJC6_MYTED</name>
<evidence type="ECO:0000313" key="1">
    <source>
        <dbReference type="EMBL" id="CAG2254920.1"/>
    </source>
</evidence>
<evidence type="ECO:0008006" key="3">
    <source>
        <dbReference type="Google" id="ProtNLM"/>
    </source>
</evidence>
<dbReference type="Proteomes" id="UP000683360">
    <property type="component" value="Unassembled WGS sequence"/>
</dbReference>
<dbReference type="Gene3D" id="2.60.40.10">
    <property type="entry name" value="Immunoglobulins"/>
    <property type="match status" value="1"/>
</dbReference>
<dbReference type="EMBL" id="CAJPWZ010003256">
    <property type="protein sequence ID" value="CAG2254920.1"/>
    <property type="molecule type" value="Genomic_DNA"/>
</dbReference>
<dbReference type="OrthoDB" id="10440991at2759"/>
<sequence>METALINSTDFKILQCQPKQNDVDYCTCMYAFSQNRENRVMTSFQNKNESGQFEKMENASDSDTDEKHCISKEFTVNRYAVSIKVTTSPIVFGQTLDLQCNISNAGKNCDIRLRTWYSSNGNVVLCQNGNCRNETKYSERKNADCLYSLQIADLSIDDFDTYYTCSYGVLESKKGW</sequence>
<evidence type="ECO:0000313" key="2">
    <source>
        <dbReference type="Proteomes" id="UP000683360"/>
    </source>
</evidence>
<reference evidence="1" key="1">
    <citation type="submission" date="2021-03" db="EMBL/GenBank/DDBJ databases">
        <authorList>
            <person name="Bekaert M."/>
        </authorList>
    </citation>
    <scope>NUCLEOTIDE SEQUENCE</scope>
</reference>
<dbReference type="InterPro" id="IPR036179">
    <property type="entry name" value="Ig-like_dom_sf"/>
</dbReference>
<proteinExistence type="predicted"/>
<dbReference type="SUPFAM" id="SSF48726">
    <property type="entry name" value="Immunoglobulin"/>
    <property type="match status" value="1"/>
</dbReference>
<organism evidence="1 2">
    <name type="scientific">Mytilus edulis</name>
    <name type="common">Blue mussel</name>
    <dbReference type="NCBI Taxonomy" id="6550"/>
    <lineage>
        <taxon>Eukaryota</taxon>
        <taxon>Metazoa</taxon>
        <taxon>Spiralia</taxon>
        <taxon>Lophotrochozoa</taxon>
        <taxon>Mollusca</taxon>
        <taxon>Bivalvia</taxon>
        <taxon>Autobranchia</taxon>
        <taxon>Pteriomorphia</taxon>
        <taxon>Mytilida</taxon>
        <taxon>Mytiloidea</taxon>
        <taxon>Mytilidae</taxon>
        <taxon>Mytilinae</taxon>
        <taxon>Mytilus</taxon>
    </lineage>
</organism>
<keyword evidence="2" id="KW-1185">Reference proteome</keyword>
<dbReference type="InterPro" id="IPR013783">
    <property type="entry name" value="Ig-like_fold"/>
</dbReference>
<protein>
    <recommendedName>
        <fullName evidence="3">Ig-like domain-containing protein</fullName>
    </recommendedName>
</protein>
<comment type="caution">
    <text evidence="1">The sequence shown here is derived from an EMBL/GenBank/DDBJ whole genome shotgun (WGS) entry which is preliminary data.</text>
</comment>